<dbReference type="VEuPathDB" id="VectorBase:PPAI002604"/>
<dbReference type="SUPFAM" id="SSF48371">
    <property type="entry name" value="ARM repeat"/>
    <property type="match status" value="1"/>
</dbReference>
<dbReference type="Pfam" id="PF25758">
    <property type="entry name" value="TPR_IPO11"/>
    <property type="match status" value="1"/>
</dbReference>
<keyword evidence="3" id="KW-1185">Reference proteome</keyword>
<dbReference type="Proteomes" id="UP000092462">
    <property type="component" value="Unassembled WGS sequence"/>
</dbReference>
<dbReference type="InterPro" id="IPR011989">
    <property type="entry name" value="ARM-like"/>
</dbReference>
<dbReference type="EnsemblMetazoa" id="PPAI002604-RA">
    <property type="protein sequence ID" value="PPAI002604-PA"/>
    <property type="gene ID" value="PPAI002604"/>
</dbReference>
<dbReference type="Gene3D" id="1.25.10.10">
    <property type="entry name" value="Leucine-rich Repeat Variant"/>
    <property type="match status" value="1"/>
</dbReference>
<organism evidence="2 3">
    <name type="scientific">Phlebotomus papatasi</name>
    <name type="common">Sandfly</name>
    <dbReference type="NCBI Taxonomy" id="29031"/>
    <lineage>
        <taxon>Eukaryota</taxon>
        <taxon>Metazoa</taxon>
        <taxon>Ecdysozoa</taxon>
        <taxon>Arthropoda</taxon>
        <taxon>Hexapoda</taxon>
        <taxon>Insecta</taxon>
        <taxon>Pterygota</taxon>
        <taxon>Neoptera</taxon>
        <taxon>Endopterygota</taxon>
        <taxon>Diptera</taxon>
        <taxon>Nematocera</taxon>
        <taxon>Psychodoidea</taxon>
        <taxon>Psychodidae</taxon>
        <taxon>Phlebotomus</taxon>
        <taxon>Phlebotomus</taxon>
    </lineage>
</organism>
<accession>A0A1B0D547</accession>
<proteinExistence type="predicted"/>
<dbReference type="InterPro" id="IPR016024">
    <property type="entry name" value="ARM-type_fold"/>
</dbReference>
<dbReference type="InterPro" id="IPR058669">
    <property type="entry name" value="TPR_IPO7/11-like"/>
</dbReference>
<dbReference type="EMBL" id="AJVK01025070">
    <property type="status" value="NOT_ANNOTATED_CDS"/>
    <property type="molecule type" value="Genomic_DNA"/>
</dbReference>
<reference evidence="2" key="1">
    <citation type="submission" date="2022-08" db="UniProtKB">
        <authorList>
            <consortium name="EnsemblMetazoa"/>
        </authorList>
    </citation>
    <scope>IDENTIFICATION</scope>
    <source>
        <strain evidence="2">Israel</strain>
    </source>
</reference>
<protein>
    <recommendedName>
        <fullName evidence="1">Importin-7/11-like TPR repeats domain-containing protein</fullName>
    </recommendedName>
</protein>
<name>A0A1B0D547_PHLPP</name>
<evidence type="ECO:0000313" key="3">
    <source>
        <dbReference type="Proteomes" id="UP000092462"/>
    </source>
</evidence>
<evidence type="ECO:0000259" key="1">
    <source>
        <dbReference type="Pfam" id="PF25758"/>
    </source>
</evidence>
<dbReference type="AlphaFoldDB" id="A0A1B0D547"/>
<sequence length="196" mass="22397">MYLSIMARVLLINQVVFSEVLQSLQLPNALADILDIWIAKSSLVTQADKKKLLSLAMSSLLTAHNDTIFERFGYIILKICETMNDIMMEYYEESGVWADSLVFTESMEFDSSDMWSLASDVEFESKTHHYERCRQIAMEDPVHKISLKDYLQSQLFTLKTQIGNERYQNLMLSVDASVLTDLSEFINIGVTIPATT</sequence>
<evidence type="ECO:0000313" key="2">
    <source>
        <dbReference type="EnsemblMetazoa" id="PPAI002604-PA"/>
    </source>
</evidence>
<dbReference type="VEuPathDB" id="VectorBase:PPAPM1_007469"/>
<feature type="domain" description="Importin-7/11-like TPR repeats" evidence="1">
    <location>
        <begin position="2"/>
        <end position="186"/>
    </location>
</feature>